<organism evidence="2 3">
    <name type="scientific">Streblomastix strix</name>
    <dbReference type="NCBI Taxonomy" id="222440"/>
    <lineage>
        <taxon>Eukaryota</taxon>
        <taxon>Metamonada</taxon>
        <taxon>Preaxostyla</taxon>
        <taxon>Oxymonadida</taxon>
        <taxon>Streblomastigidae</taxon>
        <taxon>Streblomastix</taxon>
    </lineage>
</organism>
<feature type="non-terminal residue" evidence="2">
    <location>
        <position position="1"/>
    </location>
</feature>
<proteinExistence type="predicted"/>
<sequence>WEYIFELINHGECGFPKHASTRFTCWNRRDTRQWDRARLGVLITQCGEGGLLTHRAKRRAGTRCPNFGSYYRRGNICSALSGILQNQETKRSHPREWEARQHDSCKYGT</sequence>
<feature type="region of interest" description="Disordered" evidence="1">
    <location>
        <begin position="88"/>
        <end position="109"/>
    </location>
</feature>
<name>A0A5J4T8M8_9EUKA</name>
<evidence type="ECO:0000313" key="2">
    <source>
        <dbReference type="EMBL" id="KAA6354312.1"/>
    </source>
</evidence>
<accession>A0A5J4T8M8</accession>
<reference evidence="2 3" key="1">
    <citation type="submission" date="2019-03" db="EMBL/GenBank/DDBJ databases">
        <title>Single cell metagenomics reveals metabolic interactions within the superorganism composed of flagellate Streblomastix strix and complex community of Bacteroidetes bacteria on its surface.</title>
        <authorList>
            <person name="Treitli S.C."/>
            <person name="Kolisko M."/>
            <person name="Husnik F."/>
            <person name="Keeling P."/>
            <person name="Hampl V."/>
        </authorList>
    </citation>
    <scope>NUCLEOTIDE SEQUENCE [LARGE SCALE GENOMIC DNA]</scope>
    <source>
        <strain evidence="2">ST1C</strain>
    </source>
</reference>
<evidence type="ECO:0000256" key="1">
    <source>
        <dbReference type="SAM" id="MobiDB-lite"/>
    </source>
</evidence>
<gene>
    <name evidence="2" type="ORF">EZS28_050160</name>
</gene>
<protein>
    <submittedName>
        <fullName evidence="2">Uncharacterized protein</fullName>
    </submittedName>
</protein>
<dbReference type="EMBL" id="SNRW01036530">
    <property type="protein sequence ID" value="KAA6354312.1"/>
    <property type="molecule type" value="Genomic_DNA"/>
</dbReference>
<dbReference type="AlphaFoldDB" id="A0A5J4T8M8"/>
<comment type="caution">
    <text evidence="2">The sequence shown here is derived from an EMBL/GenBank/DDBJ whole genome shotgun (WGS) entry which is preliminary data.</text>
</comment>
<evidence type="ECO:0000313" key="3">
    <source>
        <dbReference type="Proteomes" id="UP000324800"/>
    </source>
</evidence>
<dbReference type="Proteomes" id="UP000324800">
    <property type="component" value="Unassembled WGS sequence"/>
</dbReference>